<dbReference type="EMBL" id="PGTB01000005">
    <property type="protein sequence ID" value="PJE38045.1"/>
    <property type="molecule type" value="Genomic_DNA"/>
</dbReference>
<sequence length="238" mass="26237">MSFCYFVLFSHPQDPTLRLAPAQAAALRNCLATLPGLRKAHFYTPAEARDRFIDDGAPPVFGLQLYFDTLQALESAVCSGGAFHSLVQQGGLSSLDAAKAEQQAMLLRPYDVPEPKPASATATSFLVWYPGPADDLQAWLGAYLRGHAPLLRQFPGLRELEILSRVDWIDQLPWPRVQHMQRNRVMFDSPEALTEALFSPVREALRDDSATAPRYSGGNRHYPMLTEVVAGPASASAR</sequence>
<evidence type="ECO:0000313" key="2">
    <source>
        <dbReference type="Proteomes" id="UP000231553"/>
    </source>
</evidence>
<name>A0A2M8J5L5_9RHOB</name>
<dbReference type="SUPFAM" id="SSF54909">
    <property type="entry name" value="Dimeric alpha+beta barrel"/>
    <property type="match status" value="1"/>
</dbReference>
<dbReference type="Gene3D" id="3.30.70.100">
    <property type="match status" value="1"/>
</dbReference>
<evidence type="ECO:0008006" key="3">
    <source>
        <dbReference type="Google" id="ProtNLM"/>
    </source>
</evidence>
<organism evidence="1 2">
    <name type="scientific">Pseudooceanicola lipolyticus</name>
    <dbReference type="NCBI Taxonomy" id="2029104"/>
    <lineage>
        <taxon>Bacteria</taxon>
        <taxon>Pseudomonadati</taxon>
        <taxon>Pseudomonadota</taxon>
        <taxon>Alphaproteobacteria</taxon>
        <taxon>Rhodobacterales</taxon>
        <taxon>Paracoccaceae</taxon>
        <taxon>Pseudooceanicola</taxon>
    </lineage>
</organism>
<dbReference type="InterPro" id="IPR011008">
    <property type="entry name" value="Dimeric_a/b-barrel"/>
</dbReference>
<gene>
    <name evidence="1" type="ORF">CVM52_03590</name>
</gene>
<dbReference type="Proteomes" id="UP000231553">
    <property type="component" value="Unassembled WGS sequence"/>
</dbReference>
<proteinExistence type="predicted"/>
<comment type="caution">
    <text evidence="1">The sequence shown here is derived from an EMBL/GenBank/DDBJ whole genome shotgun (WGS) entry which is preliminary data.</text>
</comment>
<keyword evidence="2" id="KW-1185">Reference proteome</keyword>
<protein>
    <recommendedName>
        <fullName evidence="3">EthD domain-containing protein</fullName>
    </recommendedName>
</protein>
<reference evidence="1 2" key="1">
    <citation type="journal article" date="2018" name="Int. J. Syst. Evol. Microbiol.">
        <title>Pseudooceanicola lipolyticus sp. nov., a marine alphaproteobacterium, reclassification of Oceanicola flagellatus as Pseudooceanicola flagellatus comb. nov. and emended description of the genus Pseudooceanicola.</title>
        <authorList>
            <person name="Huang M.-M."/>
            <person name="Guo L.-L."/>
            <person name="Wu Y.-H."/>
            <person name="Lai Q.-L."/>
            <person name="Shao Z.-Z."/>
            <person name="Wang C.-S."/>
            <person name="Wu M."/>
            <person name="Xu X.-W."/>
        </authorList>
    </citation>
    <scope>NUCLEOTIDE SEQUENCE [LARGE SCALE GENOMIC DNA]</scope>
    <source>
        <strain evidence="1 2">157</strain>
    </source>
</reference>
<dbReference type="OrthoDB" id="7593998at2"/>
<dbReference type="RefSeq" id="WP_100161232.1">
    <property type="nucleotide sequence ID" value="NZ_PGTB01000005.1"/>
</dbReference>
<accession>A0A2M8J5L5</accession>
<dbReference type="AlphaFoldDB" id="A0A2M8J5L5"/>
<evidence type="ECO:0000313" key="1">
    <source>
        <dbReference type="EMBL" id="PJE38045.1"/>
    </source>
</evidence>